<dbReference type="eggNOG" id="ENOG502S4Y1">
    <property type="taxonomic scope" value="Eukaryota"/>
</dbReference>
<reference evidence="2 3" key="1">
    <citation type="journal article" date="2007" name="Proc. Natl. Acad. Sci. U.S.A.">
        <title>The tiny eukaryote Ostreococcus provides genomic insights into the paradox of plankton speciation.</title>
        <authorList>
            <person name="Palenik B."/>
            <person name="Grimwood J."/>
            <person name="Aerts A."/>
            <person name="Rouze P."/>
            <person name="Salamov A."/>
            <person name="Putnam N."/>
            <person name="Dupont C."/>
            <person name="Jorgensen R."/>
            <person name="Derelle E."/>
            <person name="Rombauts S."/>
            <person name="Zhou K."/>
            <person name="Otillar R."/>
            <person name="Merchant S.S."/>
            <person name="Podell S."/>
            <person name="Gaasterland T."/>
            <person name="Napoli C."/>
            <person name="Gendler K."/>
            <person name="Manuell A."/>
            <person name="Tai V."/>
            <person name="Vallon O."/>
            <person name="Piganeau G."/>
            <person name="Jancek S."/>
            <person name="Heijde M."/>
            <person name="Jabbari K."/>
            <person name="Bowler C."/>
            <person name="Lohr M."/>
            <person name="Robbens S."/>
            <person name="Werner G."/>
            <person name="Dubchak I."/>
            <person name="Pazour G.J."/>
            <person name="Ren Q."/>
            <person name="Paulsen I."/>
            <person name="Delwiche C."/>
            <person name="Schmutz J."/>
            <person name="Rokhsar D."/>
            <person name="Van de Peer Y."/>
            <person name="Moreau H."/>
            <person name="Grigoriev I.V."/>
        </authorList>
    </citation>
    <scope>NUCLEOTIDE SEQUENCE [LARGE SCALE GENOMIC DNA]</scope>
    <source>
        <strain evidence="2 3">CCE9901</strain>
    </source>
</reference>
<dbReference type="RefSeq" id="XP_001419988.1">
    <property type="nucleotide sequence ID" value="XM_001419951.1"/>
</dbReference>
<proteinExistence type="predicted"/>
<dbReference type="PANTHER" id="PTHR22916">
    <property type="entry name" value="GLYCOSYLTRANSFERASE"/>
    <property type="match status" value="1"/>
</dbReference>
<dbReference type="GeneID" id="5004173"/>
<dbReference type="HOGENOM" id="CLU_052904_0_0_1"/>
<dbReference type="Gene3D" id="3.90.550.10">
    <property type="entry name" value="Spore Coat Polysaccharide Biosynthesis Protein SpsA, Chain A"/>
    <property type="match status" value="1"/>
</dbReference>
<dbReference type="Pfam" id="PF00535">
    <property type="entry name" value="Glycos_transf_2"/>
    <property type="match status" value="1"/>
</dbReference>
<organism evidence="2 3">
    <name type="scientific">Ostreococcus lucimarinus (strain CCE9901)</name>
    <dbReference type="NCBI Taxonomy" id="436017"/>
    <lineage>
        <taxon>Eukaryota</taxon>
        <taxon>Viridiplantae</taxon>
        <taxon>Chlorophyta</taxon>
        <taxon>Mamiellophyceae</taxon>
        <taxon>Mamiellales</taxon>
        <taxon>Bathycoccaceae</taxon>
        <taxon>Ostreococcus</taxon>
    </lineage>
</organism>
<dbReference type="GO" id="GO:0016758">
    <property type="term" value="F:hexosyltransferase activity"/>
    <property type="evidence" value="ECO:0007669"/>
    <property type="project" value="UniProtKB-ARBA"/>
</dbReference>
<dbReference type="Gramene" id="ABO98281">
    <property type="protein sequence ID" value="ABO98281"/>
    <property type="gene ID" value="OSTLU_26191"/>
</dbReference>
<evidence type="ECO:0000313" key="2">
    <source>
        <dbReference type="EMBL" id="ABO98281.1"/>
    </source>
</evidence>
<dbReference type="Proteomes" id="UP000001568">
    <property type="component" value="Chromosome 10"/>
</dbReference>
<protein>
    <recommendedName>
        <fullName evidence="1">Glycosyltransferase 2-like domain-containing protein</fullName>
    </recommendedName>
</protein>
<dbReference type="SUPFAM" id="SSF53448">
    <property type="entry name" value="Nucleotide-diphospho-sugar transferases"/>
    <property type="match status" value="1"/>
</dbReference>
<dbReference type="InterPro" id="IPR029044">
    <property type="entry name" value="Nucleotide-diphossugar_trans"/>
</dbReference>
<dbReference type="OrthoDB" id="421718at2759"/>
<dbReference type="InterPro" id="IPR001173">
    <property type="entry name" value="Glyco_trans_2-like"/>
</dbReference>
<dbReference type="CDD" id="cd00761">
    <property type="entry name" value="Glyco_tranf_GTA_type"/>
    <property type="match status" value="1"/>
</dbReference>
<evidence type="ECO:0000313" key="3">
    <source>
        <dbReference type="Proteomes" id="UP000001568"/>
    </source>
</evidence>
<evidence type="ECO:0000259" key="1">
    <source>
        <dbReference type="Pfam" id="PF00535"/>
    </source>
</evidence>
<sequence>MPARNAMPWLAACVESVLTQRDVALELVVGDDGSDDGTREWLLTLERALEARDSNASSDAGTRASDGFAEDALTGDATRARRRGAEDVARAASRTCEMRVLLLDRDREGKSPSGQGLALNACFEASRGALVGEMESDDLRPPDAFRSLADALEANAEWDAATSRIELCGTEREGMKRFERWQNGLLEPRELARGRFIEIPALRASALFRRAKLEELRAKTPEGALYRDLWRTDDGAVSDFATCARGTPAPDARPHRWWPVDSDFWHRWFHHGFTVGKVPRALYYWRQYDAQSTRTHSRCSLEQLRRCKAYFLVAAALEGQFSATPLREIRVYSVGETLRAWSEAVRREIDCQCPRRRPSDIPRLIVAPRAHKPAALCASGFLARDVDSDDDSVLRVFAFGSERPRERVAAAVAALARPDRFPHVFVA</sequence>
<feature type="domain" description="Glycosyltransferase 2-like" evidence="1">
    <location>
        <begin position="1"/>
        <end position="45"/>
    </location>
</feature>
<accession>A4S3W1</accession>
<gene>
    <name evidence="2" type="ORF">OSTLU_26191</name>
</gene>
<name>A4S3W1_OSTLU</name>
<dbReference type="PANTHER" id="PTHR22916:SF3">
    <property type="entry name" value="UDP-GLCNAC:BETAGAL BETA-1,3-N-ACETYLGLUCOSAMINYLTRANSFERASE-LIKE PROTEIN 1"/>
    <property type="match status" value="1"/>
</dbReference>
<dbReference type="EMBL" id="CP000590">
    <property type="protein sequence ID" value="ABO98281.1"/>
    <property type="molecule type" value="Genomic_DNA"/>
</dbReference>
<dbReference type="AlphaFoldDB" id="A4S3W1"/>
<dbReference type="KEGG" id="olu:OSTLU_26191"/>
<keyword evidence="3" id="KW-1185">Reference proteome</keyword>